<dbReference type="Proteomes" id="UP000326939">
    <property type="component" value="Chromosome 16"/>
</dbReference>
<feature type="region of interest" description="Disordered" evidence="2">
    <location>
        <begin position="1"/>
        <end position="21"/>
    </location>
</feature>
<feature type="compositionally biased region" description="Polar residues" evidence="2">
    <location>
        <begin position="1"/>
        <end position="13"/>
    </location>
</feature>
<organism evidence="3 4">
    <name type="scientific">Salix brachista</name>
    <dbReference type="NCBI Taxonomy" id="2182728"/>
    <lineage>
        <taxon>Eukaryota</taxon>
        <taxon>Viridiplantae</taxon>
        <taxon>Streptophyta</taxon>
        <taxon>Embryophyta</taxon>
        <taxon>Tracheophyta</taxon>
        <taxon>Spermatophyta</taxon>
        <taxon>Magnoliopsida</taxon>
        <taxon>eudicotyledons</taxon>
        <taxon>Gunneridae</taxon>
        <taxon>Pentapetalae</taxon>
        <taxon>rosids</taxon>
        <taxon>fabids</taxon>
        <taxon>Malpighiales</taxon>
        <taxon>Salicaceae</taxon>
        <taxon>Saliceae</taxon>
        <taxon>Salix</taxon>
    </lineage>
</organism>
<dbReference type="EMBL" id="VDCV01000016">
    <property type="protein sequence ID" value="KAB5519253.1"/>
    <property type="molecule type" value="Genomic_DNA"/>
</dbReference>
<dbReference type="SUPFAM" id="SSF81382">
    <property type="entry name" value="Skp1 dimerisation domain-like"/>
    <property type="match status" value="1"/>
</dbReference>
<gene>
    <name evidence="3" type="ORF">DKX38_023572</name>
</gene>
<accession>A0A5N5JPM1</accession>
<dbReference type="Gene3D" id="3.30.710.10">
    <property type="entry name" value="Potassium Channel Kv1.1, Chain A"/>
    <property type="match status" value="1"/>
</dbReference>
<evidence type="ECO:0000256" key="2">
    <source>
        <dbReference type="SAM" id="MobiDB-lite"/>
    </source>
</evidence>
<evidence type="ECO:0000313" key="3">
    <source>
        <dbReference type="EMBL" id="KAB5519253.1"/>
    </source>
</evidence>
<dbReference type="InterPro" id="IPR011333">
    <property type="entry name" value="SKP1/BTB/POZ_sf"/>
</dbReference>
<dbReference type="GO" id="GO:0006511">
    <property type="term" value="P:ubiquitin-dependent protein catabolic process"/>
    <property type="evidence" value="ECO:0007669"/>
    <property type="project" value="InterPro"/>
</dbReference>
<sequence length="123" mass="14254">MASSAETSTPTNQKHQDNHVETLRRRDLFEVEESPPADTVPLLNVLAKLFSQVIEFCKEHISNEELLEMIVVAEYYLEVTDLLDQISQATADRIQNKSVEYVRKCFSHVQVVHYSIWKLSSRF</sequence>
<dbReference type="InterPro" id="IPR036296">
    <property type="entry name" value="SKP1-like_dim_sf"/>
</dbReference>
<keyword evidence="4" id="KW-1185">Reference proteome</keyword>
<reference evidence="4" key="1">
    <citation type="journal article" date="2019" name="Gigascience">
        <title>De novo genome assembly of the endangered Acer yangbiense, a plant species with extremely small populations endemic to Yunnan Province, China.</title>
        <authorList>
            <person name="Yang J."/>
            <person name="Wariss H.M."/>
            <person name="Tao L."/>
            <person name="Zhang R."/>
            <person name="Yun Q."/>
            <person name="Hollingsworth P."/>
            <person name="Dao Z."/>
            <person name="Luo G."/>
            <person name="Guo H."/>
            <person name="Ma Y."/>
            <person name="Sun W."/>
        </authorList>
    </citation>
    <scope>NUCLEOTIDE SEQUENCE [LARGE SCALE GENOMIC DNA]</scope>
    <source>
        <strain evidence="4">cv. br00</strain>
    </source>
</reference>
<dbReference type="AlphaFoldDB" id="A0A5N5JPM1"/>
<name>A0A5N5JPM1_9ROSI</name>
<evidence type="ECO:0000256" key="1">
    <source>
        <dbReference type="ARBA" id="ARBA00004906"/>
    </source>
</evidence>
<protein>
    <submittedName>
        <fullName evidence="3">Uncharacterized protein</fullName>
    </submittedName>
</protein>
<comment type="caution">
    <text evidence="3">The sequence shown here is derived from an EMBL/GenBank/DDBJ whole genome shotgun (WGS) entry which is preliminary data.</text>
</comment>
<proteinExistence type="predicted"/>
<comment type="pathway">
    <text evidence="1">Protein modification; protein ubiquitination.</text>
</comment>
<evidence type="ECO:0000313" key="4">
    <source>
        <dbReference type="Proteomes" id="UP000326939"/>
    </source>
</evidence>